<dbReference type="HOGENOM" id="CLU_2997769_0_0_1"/>
<reference evidence="1 2" key="1">
    <citation type="submission" date="2014-04" db="EMBL/GenBank/DDBJ databases">
        <authorList>
            <consortium name="DOE Joint Genome Institute"/>
            <person name="Kuo A."/>
            <person name="Kohler A."/>
            <person name="Nagy L.G."/>
            <person name="Floudas D."/>
            <person name="Copeland A."/>
            <person name="Barry K.W."/>
            <person name="Cichocki N."/>
            <person name="Veneault-Fourrey C."/>
            <person name="LaButti K."/>
            <person name="Lindquist E.A."/>
            <person name="Lipzen A."/>
            <person name="Lundell T."/>
            <person name="Morin E."/>
            <person name="Murat C."/>
            <person name="Sun H."/>
            <person name="Tunlid A."/>
            <person name="Henrissat B."/>
            <person name="Grigoriev I.V."/>
            <person name="Hibbett D.S."/>
            <person name="Martin F."/>
            <person name="Nordberg H.P."/>
            <person name="Cantor M.N."/>
            <person name="Hua S.X."/>
        </authorList>
    </citation>
    <scope>NUCLEOTIDE SEQUENCE [LARGE SCALE GENOMIC DNA]</scope>
    <source>
        <strain evidence="1 2">Foug A</strain>
    </source>
</reference>
<reference evidence="2" key="2">
    <citation type="submission" date="2015-01" db="EMBL/GenBank/DDBJ databases">
        <title>Evolutionary Origins and Diversification of the Mycorrhizal Mutualists.</title>
        <authorList>
            <consortium name="DOE Joint Genome Institute"/>
            <consortium name="Mycorrhizal Genomics Consortium"/>
            <person name="Kohler A."/>
            <person name="Kuo A."/>
            <person name="Nagy L.G."/>
            <person name="Floudas D."/>
            <person name="Copeland A."/>
            <person name="Barry K.W."/>
            <person name="Cichocki N."/>
            <person name="Veneault-Fourrey C."/>
            <person name="LaButti K."/>
            <person name="Lindquist E.A."/>
            <person name="Lipzen A."/>
            <person name="Lundell T."/>
            <person name="Morin E."/>
            <person name="Murat C."/>
            <person name="Riley R."/>
            <person name="Ohm R."/>
            <person name="Sun H."/>
            <person name="Tunlid A."/>
            <person name="Henrissat B."/>
            <person name="Grigoriev I.V."/>
            <person name="Hibbett D.S."/>
            <person name="Martin F."/>
        </authorList>
    </citation>
    <scope>NUCLEOTIDE SEQUENCE [LARGE SCALE GENOMIC DNA]</scope>
    <source>
        <strain evidence="2">Foug A</strain>
    </source>
</reference>
<gene>
    <name evidence="1" type="ORF">SCLCIDRAFT_1212080</name>
</gene>
<dbReference type="EMBL" id="KN822021">
    <property type="protein sequence ID" value="KIM65678.1"/>
    <property type="molecule type" value="Genomic_DNA"/>
</dbReference>
<dbReference type="Proteomes" id="UP000053989">
    <property type="component" value="Unassembled WGS sequence"/>
</dbReference>
<sequence length="57" mass="6308">MKLYIQPNSEWAFAAVESRQGLHTHRQVIKTEGLNCGQRHPIGIDGVGIVTNPIRGL</sequence>
<accession>A0A0C2ZW32</accession>
<evidence type="ECO:0000313" key="2">
    <source>
        <dbReference type="Proteomes" id="UP000053989"/>
    </source>
</evidence>
<keyword evidence="2" id="KW-1185">Reference proteome</keyword>
<proteinExistence type="predicted"/>
<dbReference type="AlphaFoldDB" id="A0A0C2ZW32"/>
<dbReference type="InParanoid" id="A0A0C2ZW32"/>
<name>A0A0C2ZW32_9AGAM</name>
<evidence type="ECO:0000313" key="1">
    <source>
        <dbReference type="EMBL" id="KIM65678.1"/>
    </source>
</evidence>
<organism evidence="1 2">
    <name type="scientific">Scleroderma citrinum Foug A</name>
    <dbReference type="NCBI Taxonomy" id="1036808"/>
    <lineage>
        <taxon>Eukaryota</taxon>
        <taxon>Fungi</taxon>
        <taxon>Dikarya</taxon>
        <taxon>Basidiomycota</taxon>
        <taxon>Agaricomycotina</taxon>
        <taxon>Agaricomycetes</taxon>
        <taxon>Agaricomycetidae</taxon>
        <taxon>Boletales</taxon>
        <taxon>Sclerodermatineae</taxon>
        <taxon>Sclerodermataceae</taxon>
        <taxon>Scleroderma</taxon>
    </lineage>
</organism>
<protein>
    <submittedName>
        <fullName evidence="1">Uncharacterized protein</fullName>
    </submittedName>
</protein>